<feature type="region of interest" description="Disordered" evidence="1">
    <location>
        <begin position="282"/>
        <end position="408"/>
    </location>
</feature>
<reference evidence="3" key="1">
    <citation type="submission" date="2019-08" db="EMBL/GenBank/DDBJ databases">
        <title>Three high-quality genomes provides insights into domestication of ducks.</title>
        <authorList>
            <person name="Hou Z.C."/>
            <person name="Zhu F."/>
            <person name="Yin Z.T."/>
            <person name="Zhang F."/>
        </authorList>
    </citation>
    <scope>NUCLEOTIDE SEQUENCE [LARGE SCALE GENOMIC DNA]</scope>
</reference>
<feature type="compositionally biased region" description="Low complexity" evidence="1">
    <location>
        <begin position="183"/>
        <end position="195"/>
    </location>
</feature>
<feature type="compositionally biased region" description="Low complexity" evidence="1">
    <location>
        <begin position="218"/>
        <end position="238"/>
    </location>
</feature>
<evidence type="ECO:0000313" key="3">
    <source>
        <dbReference type="Ensembl" id="ENSAPLP00020015233.1"/>
    </source>
</evidence>
<name>A0A8B9T4I0_ANAPL</name>
<reference evidence="3" key="3">
    <citation type="submission" date="2025-09" db="UniProtKB">
        <authorList>
            <consortium name="Ensembl"/>
        </authorList>
    </citation>
    <scope>IDENTIFICATION</scope>
</reference>
<keyword evidence="2" id="KW-0812">Transmembrane</keyword>
<keyword evidence="2" id="KW-0472">Membrane</keyword>
<organism evidence="3 4">
    <name type="scientific">Anas platyrhynchos</name>
    <name type="common">Mallard</name>
    <name type="synonym">Anas boschas</name>
    <dbReference type="NCBI Taxonomy" id="8839"/>
    <lineage>
        <taxon>Eukaryota</taxon>
        <taxon>Metazoa</taxon>
        <taxon>Chordata</taxon>
        <taxon>Craniata</taxon>
        <taxon>Vertebrata</taxon>
        <taxon>Euteleostomi</taxon>
        <taxon>Archelosauria</taxon>
        <taxon>Archosauria</taxon>
        <taxon>Dinosauria</taxon>
        <taxon>Saurischia</taxon>
        <taxon>Theropoda</taxon>
        <taxon>Coelurosauria</taxon>
        <taxon>Aves</taxon>
        <taxon>Neognathae</taxon>
        <taxon>Galloanserae</taxon>
        <taxon>Anseriformes</taxon>
        <taxon>Anatidae</taxon>
        <taxon>Anatinae</taxon>
        <taxon>Anas</taxon>
    </lineage>
</organism>
<feature type="compositionally biased region" description="Polar residues" evidence="1">
    <location>
        <begin position="334"/>
        <end position="365"/>
    </location>
</feature>
<dbReference type="InterPro" id="IPR026195">
    <property type="entry name" value="PSGL-1"/>
</dbReference>
<evidence type="ECO:0000256" key="2">
    <source>
        <dbReference type="SAM" id="Phobius"/>
    </source>
</evidence>
<dbReference type="PANTHER" id="PTHR17384:SF7">
    <property type="entry name" value="P-SELECTIN GLYCOPROTEIN LIGAND 1"/>
    <property type="match status" value="1"/>
</dbReference>
<reference evidence="3" key="2">
    <citation type="submission" date="2025-08" db="UniProtKB">
        <authorList>
            <consortium name="Ensembl"/>
        </authorList>
    </citation>
    <scope>IDENTIFICATION</scope>
</reference>
<evidence type="ECO:0008006" key="5">
    <source>
        <dbReference type="Google" id="ProtNLM"/>
    </source>
</evidence>
<sequence length="514" mass="52736">MAQLLGHPLAARWPAAARGGEDGQPGVGSSRSVRDVPALSFPRGTSGCNNPSRSSPLQHGSFPISSLSTSFCNFAFIFFFAEPPAGGGAPISPTLCVPPAPPSPGAMALCWAVLVVLVLSTLRACGARPPEQRGLQWVWGAAEPAPAEPLLPSRRRRADYGQPPPGTTMMAESNETESLVPDSLLGSTLPPGLSTNSSLPQQLTTLPVDLDETDSPEPDSLLSSTLPPGLSTNSSLPLEVTALPMDQDETDSPEPDSLGTEPPLAAGTNASLHRELALSTVDPQDETDSPDPDLLPSSAPSTEAAPQSNGTAIPGWPMASGGPGTEGTVAGGTDASSSMGTVAGSTDDISTGSMAGGTDATSTEPRSALPPTSIIHKKARDPPVLYHPGEATAAPSDSKPGGKAVEEPPAIPWDDNALMNKCLLAILLLALVAASFMVCTAVLAALLCRRARTARHQLSPTEMVCISSLLPDGEAPAANGPRLGPHRHRKLLADGSSEADGDNLTLSSFLPEHP</sequence>
<evidence type="ECO:0000313" key="4">
    <source>
        <dbReference type="Proteomes" id="UP000694400"/>
    </source>
</evidence>
<feature type="compositionally biased region" description="Polar residues" evidence="1">
    <location>
        <begin position="196"/>
        <end position="205"/>
    </location>
</feature>
<feature type="compositionally biased region" description="Low complexity" evidence="1">
    <location>
        <begin position="292"/>
        <end position="301"/>
    </location>
</feature>
<feature type="region of interest" description="Disordered" evidence="1">
    <location>
        <begin position="493"/>
        <end position="514"/>
    </location>
</feature>
<dbReference type="Ensembl" id="ENSAPLT00020016417.1">
    <property type="protein sequence ID" value="ENSAPLP00020015233.1"/>
    <property type="gene ID" value="ENSAPLG00020011052.1"/>
</dbReference>
<evidence type="ECO:0000256" key="1">
    <source>
        <dbReference type="SAM" id="MobiDB-lite"/>
    </source>
</evidence>
<dbReference type="GO" id="GO:0005886">
    <property type="term" value="C:plasma membrane"/>
    <property type="evidence" value="ECO:0007669"/>
    <property type="project" value="TreeGrafter"/>
</dbReference>
<keyword evidence="2" id="KW-1133">Transmembrane helix</keyword>
<feature type="region of interest" description="Disordered" evidence="1">
    <location>
        <begin position="148"/>
        <end position="266"/>
    </location>
</feature>
<proteinExistence type="predicted"/>
<dbReference type="AlphaFoldDB" id="A0A8B9T4I0"/>
<dbReference type="PANTHER" id="PTHR17384">
    <property type="entry name" value="P-SELECTIN GLYCOPROTEIN LIGAND-1"/>
    <property type="match status" value="1"/>
</dbReference>
<protein>
    <recommendedName>
        <fullName evidence="5">P-selectin glycoprotein ligand 1</fullName>
    </recommendedName>
</protein>
<dbReference type="Proteomes" id="UP000694400">
    <property type="component" value="Chromosome 17"/>
</dbReference>
<feature type="transmembrane region" description="Helical" evidence="2">
    <location>
        <begin position="423"/>
        <end position="448"/>
    </location>
</feature>
<accession>A0A8B9T4I0</accession>
<dbReference type="GO" id="GO:0050901">
    <property type="term" value="P:leukocyte tethering or rolling"/>
    <property type="evidence" value="ECO:0007669"/>
    <property type="project" value="TreeGrafter"/>
</dbReference>
<feature type="region of interest" description="Disordered" evidence="1">
    <location>
        <begin position="15"/>
        <end position="34"/>
    </location>
</feature>